<evidence type="ECO:0000256" key="11">
    <source>
        <dbReference type="SAM" id="SignalP"/>
    </source>
</evidence>
<evidence type="ECO:0000256" key="6">
    <source>
        <dbReference type="ARBA" id="ARBA00023136"/>
    </source>
</evidence>
<evidence type="ECO:0000256" key="3">
    <source>
        <dbReference type="ARBA" id="ARBA00022452"/>
    </source>
</evidence>
<dbReference type="InterPro" id="IPR037066">
    <property type="entry name" value="Plug_dom_sf"/>
</dbReference>
<dbReference type="RefSeq" id="WP_252084014.1">
    <property type="nucleotide sequence ID" value="NZ_CP092418.1"/>
</dbReference>
<keyword evidence="5 9" id="KW-0798">TonB box</keyword>
<keyword evidence="6 8" id="KW-0472">Membrane</keyword>
<feature type="region of interest" description="Disordered" evidence="10">
    <location>
        <begin position="227"/>
        <end position="247"/>
    </location>
</feature>
<dbReference type="CDD" id="cd01347">
    <property type="entry name" value="ligand_gated_channel"/>
    <property type="match status" value="1"/>
</dbReference>
<evidence type="ECO:0000259" key="13">
    <source>
        <dbReference type="Pfam" id="PF07715"/>
    </source>
</evidence>
<dbReference type="Pfam" id="PF00593">
    <property type="entry name" value="TonB_dep_Rec_b-barrel"/>
    <property type="match status" value="1"/>
</dbReference>
<protein>
    <submittedName>
        <fullName evidence="14">TonB-dependent receptor</fullName>
    </submittedName>
</protein>
<keyword evidence="2 8" id="KW-0813">Transport</keyword>
<keyword evidence="7 8" id="KW-0998">Cell outer membrane</keyword>
<name>A0ABY4VBF1_9GAMM</name>
<evidence type="ECO:0000313" key="14">
    <source>
        <dbReference type="EMBL" id="USD21610.1"/>
    </source>
</evidence>
<keyword evidence="4 8" id="KW-0812">Transmembrane</keyword>
<reference evidence="14" key="1">
    <citation type="submission" date="2022-02" db="EMBL/GenBank/DDBJ databases">
        <title>Coral-associated bacteria.</title>
        <authorList>
            <person name="Tang K."/>
            <person name="Wang X."/>
        </authorList>
    </citation>
    <scope>NUCLEOTIDE SEQUENCE</scope>
    <source>
        <strain evidence="14">SCSIO 43006</strain>
    </source>
</reference>
<evidence type="ECO:0000256" key="8">
    <source>
        <dbReference type="PROSITE-ProRule" id="PRU01360"/>
    </source>
</evidence>
<keyword evidence="14" id="KW-0675">Receptor</keyword>
<dbReference type="InterPro" id="IPR036942">
    <property type="entry name" value="Beta-barrel_TonB_sf"/>
</dbReference>
<keyword evidence="15" id="KW-1185">Reference proteome</keyword>
<dbReference type="Gene3D" id="2.170.130.10">
    <property type="entry name" value="TonB-dependent receptor, plug domain"/>
    <property type="match status" value="1"/>
</dbReference>
<comment type="subcellular location">
    <subcellularLocation>
        <location evidence="1 8">Cell outer membrane</location>
        <topology evidence="1 8">Multi-pass membrane protein</topology>
    </subcellularLocation>
</comment>
<organism evidence="14 15">
    <name type="scientific">Microbulbifer variabilis</name>
    <dbReference type="NCBI Taxonomy" id="266805"/>
    <lineage>
        <taxon>Bacteria</taxon>
        <taxon>Pseudomonadati</taxon>
        <taxon>Pseudomonadota</taxon>
        <taxon>Gammaproteobacteria</taxon>
        <taxon>Cellvibrionales</taxon>
        <taxon>Microbulbiferaceae</taxon>
        <taxon>Microbulbifer</taxon>
    </lineage>
</organism>
<evidence type="ECO:0000256" key="5">
    <source>
        <dbReference type="ARBA" id="ARBA00023077"/>
    </source>
</evidence>
<evidence type="ECO:0000313" key="15">
    <source>
        <dbReference type="Proteomes" id="UP001055658"/>
    </source>
</evidence>
<dbReference type="InterPro" id="IPR039426">
    <property type="entry name" value="TonB-dep_rcpt-like"/>
</dbReference>
<gene>
    <name evidence="14" type="ORF">MJO52_00275</name>
</gene>
<dbReference type="InterPro" id="IPR000531">
    <property type="entry name" value="Beta-barrel_TonB"/>
</dbReference>
<keyword evidence="3 8" id="KW-1134">Transmembrane beta strand</keyword>
<dbReference type="Gene3D" id="2.40.170.20">
    <property type="entry name" value="TonB-dependent receptor, beta-barrel domain"/>
    <property type="match status" value="1"/>
</dbReference>
<dbReference type="PROSITE" id="PS52016">
    <property type="entry name" value="TONB_DEPENDENT_REC_3"/>
    <property type="match status" value="1"/>
</dbReference>
<evidence type="ECO:0000256" key="9">
    <source>
        <dbReference type="RuleBase" id="RU003357"/>
    </source>
</evidence>
<dbReference type="PANTHER" id="PTHR47234">
    <property type="match status" value="1"/>
</dbReference>
<feature type="domain" description="TonB-dependent receptor plug" evidence="13">
    <location>
        <begin position="52"/>
        <end position="170"/>
    </location>
</feature>
<feature type="signal peptide" evidence="11">
    <location>
        <begin position="1"/>
        <end position="29"/>
    </location>
</feature>
<evidence type="ECO:0000256" key="1">
    <source>
        <dbReference type="ARBA" id="ARBA00004571"/>
    </source>
</evidence>
<accession>A0ABY4VBF1</accession>
<dbReference type="EMBL" id="CP092418">
    <property type="protein sequence ID" value="USD21610.1"/>
    <property type="molecule type" value="Genomic_DNA"/>
</dbReference>
<evidence type="ECO:0000259" key="12">
    <source>
        <dbReference type="Pfam" id="PF00593"/>
    </source>
</evidence>
<dbReference type="Pfam" id="PF07715">
    <property type="entry name" value="Plug"/>
    <property type="match status" value="1"/>
</dbReference>
<sequence length="877" mass="95781">MEKFTLRRNVLASAILAAAASTTPQALFAAEEGAIEEVTVVGSRISRNSEFENATPIQVMDRESIEKSGYTNLQQLFEKNPAAGNGTFSTRGNNQDSTANGAAAVSLRGMGADATLVLVNGRRVAISAFAEGITTNFVDINSVPLAAVERVEVLKDGASAIYGSDAVAGVVNLVLRKDFEGTEVSMDYGSADGYDEQSFSAVWGINGENSNFTVIFDHHKNSRLASTERSGLGTANQSGNGGLDLRSGRGYPGSFILPGATKTIEDPNCPEDRIKVTDNGNVCVYDYGPWTLLTPEAERTGLIMLGHKQLNEDIEFFSEIAVQHNTSVAQGAPTPLDADAGLYVLADHPNNPFGEDVDIAFYRTVDAGARQWDIETDNLRGVFGLRGSIADWDWETSIQRSRSESEQTGNKSQGWVRTDLLQEQINAGNYNPFGGVQNPDSVIDAITTNLVRQGKSDLTSYNFSINGDLFDTSNGTIAMAAGLEYREEKASDIPDDQFQRGLIFGTESVSASASRDISSAYVEVAIPLPAKFDLTLAARYDDYSDFGSTTNPMAKLLWTATEQLSLRASWGTGFRAPSLAQIGLGDSQESKFLTDYYGCEANGIDIKDCTKLDYTIIYSQNPDLEAEESESFNIGAVYEPIENLRLSLDYWNITQEGKIDDIPYTGIYSLHCNDQDSTVCRRNEPLAGQSLGQLQSLLSSYTNIGEQDVSGVDLSAVYSGLELAGGELNLRLDYSYLTEFERVELNLNGDALMTHDLAGKYEYPQHRWNATADWNFDTFGISALLSYIGEFEDTPNIYGNLDYGDNAYRTVDSFLTLGIQARYTGFENMVLSLGADNVFDEEPPFAIGNQDGDLYGYVQSQHDPRGRFIYGKMTYSF</sequence>
<evidence type="ECO:0000256" key="10">
    <source>
        <dbReference type="SAM" id="MobiDB-lite"/>
    </source>
</evidence>
<dbReference type="PANTHER" id="PTHR47234:SF2">
    <property type="entry name" value="TONB-DEPENDENT RECEPTOR"/>
    <property type="match status" value="1"/>
</dbReference>
<dbReference type="InterPro" id="IPR012910">
    <property type="entry name" value="Plug_dom"/>
</dbReference>
<feature type="chain" id="PRO_5047469181" evidence="11">
    <location>
        <begin position="30"/>
        <end position="877"/>
    </location>
</feature>
<proteinExistence type="inferred from homology"/>
<comment type="similarity">
    <text evidence="8 9">Belongs to the TonB-dependent receptor family.</text>
</comment>
<keyword evidence="11" id="KW-0732">Signal</keyword>
<evidence type="ECO:0000256" key="4">
    <source>
        <dbReference type="ARBA" id="ARBA00022692"/>
    </source>
</evidence>
<evidence type="ECO:0000256" key="7">
    <source>
        <dbReference type="ARBA" id="ARBA00023237"/>
    </source>
</evidence>
<dbReference type="Proteomes" id="UP001055658">
    <property type="component" value="Chromosome"/>
</dbReference>
<feature type="domain" description="TonB-dependent receptor-like beta-barrel" evidence="12">
    <location>
        <begin position="349"/>
        <end position="838"/>
    </location>
</feature>
<dbReference type="SUPFAM" id="SSF56935">
    <property type="entry name" value="Porins"/>
    <property type="match status" value="1"/>
</dbReference>
<feature type="compositionally biased region" description="Polar residues" evidence="10">
    <location>
        <begin position="227"/>
        <end position="238"/>
    </location>
</feature>
<evidence type="ECO:0000256" key="2">
    <source>
        <dbReference type="ARBA" id="ARBA00022448"/>
    </source>
</evidence>